<sequence length="474" mass="54797">MSSRSNPPSCTDVKERKRRGQFSEVDRQATSVTRGVGACMRCRAQRIRCSPSDPNDPSGPCAPCSKVSKTNKKTIHRIPCWRYKFATMVLHRSGGLNYTNRFTYEEVLDIGDYSDNIIYSVKMEQGLCEKPVVLRIRRFRPREGDDLNRRYIENGTLKEQPLEPFCLANVEQTAKDFRKYIEENALRGLRFAVRESDDIVKATFDMIARECMGVTETGRSRGKKDANESKEQQDLRKFLWMVVRLWFSIRHETGSAWLDGPETLPAGSRLPPGERPRVPRMIVAQFDSIRHERIYKDLAPQVLKAIETYICSCNMRAWFTVYLASFLLLHQVSYSSKDRMRWAQANMPPGTPLRTRYGPRDHPLTALVEYLQDSGRSLLLYWQYFKRCDLMKFDWGDAGKSSLKHLKPYQLEFMKVTVERLKRKGGSIPTSPSEGCWEHELFWVSHLFGSPPSKDQNWTPPEGFLRAKPSVGRI</sequence>
<dbReference type="PANTHER" id="PTHR35392">
    <property type="entry name" value="ZN(II)2CYS6 TRANSCRIPTION FACTOR (EUROFUNG)-RELATED-RELATED"/>
    <property type="match status" value="1"/>
</dbReference>
<feature type="region of interest" description="Disordered" evidence="1">
    <location>
        <begin position="1"/>
        <end position="28"/>
    </location>
</feature>
<proteinExistence type="predicted"/>
<evidence type="ECO:0000313" key="3">
    <source>
        <dbReference type="Proteomes" id="UP001301769"/>
    </source>
</evidence>
<gene>
    <name evidence="2" type="ORF">QBC37DRAFT_293288</name>
</gene>
<keyword evidence="3" id="KW-1185">Reference proteome</keyword>
<name>A0AAN7B282_9PEZI</name>
<evidence type="ECO:0008006" key="4">
    <source>
        <dbReference type="Google" id="ProtNLM"/>
    </source>
</evidence>
<reference evidence="2" key="1">
    <citation type="journal article" date="2023" name="Mol. Phylogenet. Evol.">
        <title>Genome-scale phylogeny and comparative genomics of the fungal order Sordariales.</title>
        <authorList>
            <person name="Hensen N."/>
            <person name="Bonometti L."/>
            <person name="Westerberg I."/>
            <person name="Brannstrom I.O."/>
            <person name="Guillou S."/>
            <person name="Cros-Aarteil S."/>
            <person name="Calhoun S."/>
            <person name="Haridas S."/>
            <person name="Kuo A."/>
            <person name="Mondo S."/>
            <person name="Pangilinan J."/>
            <person name="Riley R."/>
            <person name="LaButti K."/>
            <person name="Andreopoulos B."/>
            <person name="Lipzen A."/>
            <person name="Chen C."/>
            <person name="Yan M."/>
            <person name="Daum C."/>
            <person name="Ng V."/>
            <person name="Clum A."/>
            <person name="Steindorff A."/>
            <person name="Ohm R.A."/>
            <person name="Martin F."/>
            <person name="Silar P."/>
            <person name="Natvig D.O."/>
            <person name="Lalanne C."/>
            <person name="Gautier V."/>
            <person name="Ament-Velasquez S.L."/>
            <person name="Kruys A."/>
            <person name="Hutchinson M.I."/>
            <person name="Powell A.J."/>
            <person name="Barry K."/>
            <person name="Miller A.N."/>
            <person name="Grigoriev I.V."/>
            <person name="Debuchy R."/>
            <person name="Gladieux P."/>
            <person name="Hiltunen Thoren M."/>
            <person name="Johannesson H."/>
        </authorList>
    </citation>
    <scope>NUCLEOTIDE SEQUENCE</scope>
    <source>
        <strain evidence="2">PSN293</strain>
    </source>
</reference>
<reference evidence="2" key="2">
    <citation type="submission" date="2023-05" db="EMBL/GenBank/DDBJ databases">
        <authorList>
            <consortium name="Lawrence Berkeley National Laboratory"/>
            <person name="Steindorff A."/>
            <person name="Hensen N."/>
            <person name="Bonometti L."/>
            <person name="Westerberg I."/>
            <person name="Brannstrom I.O."/>
            <person name="Guillou S."/>
            <person name="Cros-Aarteil S."/>
            <person name="Calhoun S."/>
            <person name="Haridas S."/>
            <person name="Kuo A."/>
            <person name="Mondo S."/>
            <person name="Pangilinan J."/>
            <person name="Riley R."/>
            <person name="Labutti K."/>
            <person name="Andreopoulos B."/>
            <person name="Lipzen A."/>
            <person name="Chen C."/>
            <person name="Yanf M."/>
            <person name="Daum C."/>
            <person name="Ng V."/>
            <person name="Clum A."/>
            <person name="Ohm R."/>
            <person name="Martin F."/>
            <person name="Silar P."/>
            <person name="Natvig D."/>
            <person name="Lalanne C."/>
            <person name="Gautier V."/>
            <person name="Ament-Velasquez S.L."/>
            <person name="Kruys A."/>
            <person name="Hutchinson M.I."/>
            <person name="Powell A.J."/>
            <person name="Barry K."/>
            <person name="Miller A.N."/>
            <person name="Grigoriev I.V."/>
            <person name="Debuchy R."/>
            <person name="Gladieux P."/>
            <person name="Thoren M.H."/>
            <person name="Johannesson H."/>
        </authorList>
    </citation>
    <scope>NUCLEOTIDE SEQUENCE</scope>
    <source>
        <strain evidence="2">PSN293</strain>
    </source>
</reference>
<accession>A0AAN7B282</accession>
<organism evidence="2 3">
    <name type="scientific">Rhypophila decipiens</name>
    <dbReference type="NCBI Taxonomy" id="261697"/>
    <lineage>
        <taxon>Eukaryota</taxon>
        <taxon>Fungi</taxon>
        <taxon>Dikarya</taxon>
        <taxon>Ascomycota</taxon>
        <taxon>Pezizomycotina</taxon>
        <taxon>Sordariomycetes</taxon>
        <taxon>Sordariomycetidae</taxon>
        <taxon>Sordariales</taxon>
        <taxon>Naviculisporaceae</taxon>
        <taxon>Rhypophila</taxon>
    </lineage>
</organism>
<evidence type="ECO:0000313" key="2">
    <source>
        <dbReference type="EMBL" id="KAK4210036.1"/>
    </source>
</evidence>
<dbReference type="Proteomes" id="UP001301769">
    <property type="component" value="Unassembled WGS sequence"/>
</dbReference>
<dbReference type="InterPro" id="IPR052973">
    <property type="entry name" value="Fungal_sec-metab_reg_TF"/>
</dbReference>
<dbReference type="EMBL" id="MU858186">
    <property type="protein sequence ID" value="KAK4210036.1"/>
    <property type="molecule type" value="Genomic_DNA"/>
</dbReference>
<dbReference type="AlphaFoldDB" id="A0AAN7B282"/>
<comment type="caution">
    <text evidence="2">The sequence shown here is derived from an EMBL/GenBank/DDBJ whole genome shotgun (WGS) entry which is preliminary data.</text>
</comment>
<dbReference type="PANTHER" id="PTHR35392:SF3">
    <property type="entry name" value="ZN(2)-C6 FUNGAL-TYPE DOMAIN-CONTAINING PROTEIN"/>
    <property type="match status" value="1"/>
</dbReference>
<protein>
    <recommendedName>
        <fullName evidence="4">Zn(2)-C6 fungal-type domain-containing protein</fullName>
    </recommendedName>
</protein>
<evidence type="ECO:0000256" key="1">
    <source>
        <dbReference type="SAM" id="MobiDB-lite"/>
    </source>
</evidence>